<evidence type="ECO:0000313" key="2">
    <source>
        <dbReference type="Proteomes" id="UP000245639"/>
    </source>
</evidence>
<protein>
    <recommendedName>
        <fullName evidence="3">DcmR-like sensory protein</fullName>
    </recommendedName>
</protein>
<reference evidence="1 2" key="1">
    <citation type="submission" date="2018-04" db="EMBL/GenBank/DDBJ databases">
        <title>Genomic Encyclopedia of Type Strains, Phase IV (KMG-IV): sequencing the most valuable type-strain genomes for metagenomic binning, comparative biology and taxonomic classification.</title>
        <authorList>
            <person name="Goeker M."/>
        </authorList>
    </citation>
    <scope>NUCLEOTIDE SEQUENCE [LARGE SCALE GENOMIC DNA]</scope>
    <source>
        <strain evidence="1 2">DSM 45771</strain>
    </source>
</reference>
<evidence type="ECO:0008006" key="3">
    <source>
        <dbReference type="Google" id="ProtNLM"/>
    </source>
</evidence>
<dbReference type="Proteomes" id="UP000245639">
    <property type="component" value="Unassembled WGS sequence"/>
</dbReference>
<dbReference type="AlphaFoldDB" id="A0A2U1F9R7"/>
<sequence>MSVDAPALPASPSGLVHLGLLHDGPDDLVAGATPAIRRALAGGDDVLLIVDRGTARRFREALGADAERVRFPPPSAALPPSAPGFLATVRRWARADRRTTVLGQYPSAMSAPDCGFGEDAVNAVLGDLPLTLICCARSDLPPDLVAVARRTHPHLSTADGHTDNPDYRAPATASPTPAGLWGAVAARIGVEGTGDLAEVRHCVADVAGQVGLVGDDARAAVLAVHEAAVLVVRGGDGAGLTVEVRARPGHTLFSEVSGPSATTAARDGDPLAHVRPFCRDVLLHEDGVRRAVRVLCTV</sequence>
<keyword evidence="2" id="KW-1185">Reference proteome</keyword>
<proteinExistence type="predicted"/>
<dbReference type="EMBL" id="QEKW01000007">
    <property type="protein sequence ID" value="PVZ08889.1"/>
    <property type="molecule type" value="Genomic_DNA"/>
</dbReference>
<accession>A0A2U1F9R7</accession>
<comment type="caution">
    <text evidence="1">The sequence shown here is derived from an EMBL/GenBank/DDBJ whole genome shotgun (WGS) entry which is preliminary data.</text>
</comment>
<dbReference type="OrthoDB" id="4088450at2"/>
<gene>
    <name evidence="1" type="ORF">C8D89_10751</name>
</gene>
<organism evidence="1 2">
    <name type="scientific">Actinomycetospora cinnamomea</name>
    <dbReference type="NCBI Taxonomy" id="663609"/>
    <lineage>
        <taxon>Bacteria</taxon>
        <taxon>Bacillati</taxon>
        <taxon>Actinomycetota</taxon>
        <taxon>Actinomycetes</taxon>
        <taxon>Pseudonocardiales</taxon>
        <taxon>Pseudonocardiaceae</taxon>
        <taxon>Actinomycetospora</taxon>
    </lineage>
</organism>
<evidence type="ECO:0000313" key="1">
    <source>
        <dbReference type="EMBL" id="PVZ08889.1"/>
    </source>
</evidence>
<dbReference type="RefSeq" id="WP_133251916.1">
    <property type="nucleotide sequence ID" value="NZ_QEKW01000007.1"/>
</dbReference>
<name>A0A2U1F9R7_9PSEU</name>